<organism evidence="2 3">
    <name type="scientific">Actinophytocola glycyrrhizae</name>
    <dbReference type="NCBI Taxonomy" id="2044873"/>
    <lineage>
        <taxon>Bacteria</taxon>
        <taxon>Bacillati</taxon>
        <taxon>Actinomycetota</taxon>
        <taxon>Actinomycetes</taxon>
        <taxon>Pseudonocardiales</taxon>
        <taxon>Pseudonocardiaceae</taxon>
    </lineage>
</organism>
<evidence type="ECO:0000313" key="3">
    <source>
        <dbReference type="Proteomes" id="UP001595859"/>
    </source>
</evidence>
<name>A0ABV9S9B8_9PSEU</name>
<dbReference type="Proteomes" id="UP001595859">
    <property type="component" value="Unassembled WGS sequence"/>
</dbReference>
<proteinExistence type="predicted"/>
<protein>
    <submittedName>
        <fullName evidence="2">Helix-turn-helix transcriptional regulator</fullName>
    </submittedName>
</protein>
<dbReference type="CDD" id="cd00093">
    <property type="entry name" value="HTH_XRE"/>
    <property type="match status" value="1"/>
</dbReference>
<dbReference type="Pfam" id="PF19054">
    <property type="entry name" value="DUF5753"/>
    <property type="match status" value="1"/>
</dbReference>
<dbReference type="InterPro" id="IPR001387">
    <property type="entry name" value="Cro/C1-type_HTH"/>
</dbReference>
<dbReference type="Pfam" id="PF13560">
    <property type="entry name" value="HTH_31"/>
    <property type="match status" value="1"/>
</dbReference>
<comment type="caution">
    <text evidence="2">The sequence shown here is derived from an EMBL/GenBank/DDBJ whole genome shotgun (WGS) entry which is preliminary data.</text>
</comment>
<evidence type="ECO:0000313" key="2">
    <source>
        <dbReference type="EMBL" id="MFC4857458.1"/>
    </source>
</evidence>
<dbReference type="InterPro" id="IPR010982">
    <property type="entry name" value="Lambda_DNA-bd_dom_sf"/>
</dbReference>
<dbReference type="RefSeq" id="WP_378059459.1">
    <property type="nucleotide sequence ID" value="NZ_JBHSIS010000020.1"/>
</dbReference>
<sequence>MTTHVKPPLRRRRLGRRLRALRESAGLTLEAAAPKLDLSRSSLFRVESGETRATVHLVRSMMDLYDRFEPDLLDAVRAALKPSWFTAYGVLDMGYTDAETEADRVWDYPGMHLPGLLHTEEYVRALFGHAHRRRSAERVDSQVAVRRIRQQRLTSGEHPLELVTLIDEAALTREIGGPAVLRAQLDHLIIMAELPTVTLHVLPQRKCSPNALEGGFTLLGFPEPEEPDLLYHEYATGALHIEDEAEVREARLVFDSLRGEALNPADSVALIERHAGELPEPS</sequence>
<evidence type="ECO:0000259" key="1">
    <source>
        <dbReference type="PROSITE" id="PS50943"/>
    </source>
</evidence>
<dbReference type="EMBL" id="JBHSIS010000020">
    <property type="protein sequence ID" value="MFC4857458.1"/>
    <property type="molecule type" value="Genomic_DNA"/>
</dbReference>
<keyword evidence="3" id="KW-1185">Reference proteome</keyword>
<accession>A0ABV9S9B8</accession>
<gene>
    <name evidence="2" type="ORF">ACFPCV_28515</name>
</gene>
<dbReference type="Gene3D" id="1.10.260.40">
    <property type="entry name" value="lambda repressor-like DNA-binding domains"/>
    <property type="match status" value="1"/>
</dbReference>
<dbReference type="SMART" id="SM00530">
    <property type="entry name" value="HTH_XRE"/>
    <property type="match status" value="1"/>
</dbReference>
<dbReference type="PROSITE" id="PS50943">
    <property type="entry name" value="HTH_CROC1"/>
    <property type="match status" value="1"/>
</dbReference>
<feature type="domain" description="HTH cro/C1-type" evidence="1">
    <location>
        <begin position="18"/>
        <end position="73"/>
    </location>
</feature>
<reference evidence="3" key="1">
    <citation type="journal article" date="2019" name="Int. J. Syst. Evol. Microbiol.">
        <title>The Global Catalogue of Microorganisms (GCM) 10K type strain sequencing project: providing services to taxonomists for standard genome sequencing and annotation.</title>
        <authorList>
            <consortium name="The Broad Institute Genomics Platform"/>
            <consortium name="The Broad Institute Genome Sequencing Center for Infectious Disease"/>
            <person name="Wu L."/>
            <person name="Ma J."/>
        </authorList>
    </citation>
    <scope>NUCLEOTIDE SEQUENCE [LARGE SCALE GENOMIC DNA]</scope>
    <source>
        <strain evidence="3">ZS-22-S1</strain>
    </source>
</reference>
<dbReference type="InterPro" id="IPR043917">
    <property type="entry name" value="DUF5753"/>
</dbReference>
<dbReference type="SUPFAM" id="SSF47413">
    <property type="entry name" value="lambda repressor-like DNA-binding domains"/>
    <property type="match status" value="1"/>
</dbReference>